<reference evidence="2" key="1">
    <citation type="journal article" date="2020" name="Nature">
        <title>Giant virus diversity and host interactions through global metagenomics.</title>
        <authorList>
            <person name="Schulz F."/>
            <person name="Roux S."/>
            <person name="Paez-Espino D."/>
            <person name="Jungbluth S."/>
            <person name="Walsh D.A."/>
            <person name="Denef V.J."/>
            <person name="McMahon K.D."/>
            <person name="Konstantinidis K.T."/>
            <person name="Eloe-Fadrosh E.A."/>
            <person name="Kyrpides N.C."/>
            <person name="Woyke T."/>
        </authorList>
    </citation>
    <scope>NUCLEOTIDE SEQUENCE</scope>
    <source>
        <strain evidence="2">GVMAG-S-3300013094-109</strain>
    </source>
</reference>
<keyword evidence="1" id="KW-0472">Membrane</keyword>
<proteinExistence type="predicted"/>
<feature type="transmembrane region" description="Helical" evidence="1">
    <location>
        <begin position="46"/>
        <end position="63"/>
    </location>
</feature>
<sequence>MEDTNSLIKNIAVDIIASTTMVALLNQLNTYLIIKNYNKNFYSQENLTISSVLAVFGISSYFIRKYK</sequence>
<protein>
    <submittedName>
        <fullName evidence="2">Uncharacterized protein</fullName>
    </submittedName>
</protein>
<organism evidence="2">
    <name type="scientific">viral metagenome</name>
    <dbReference type="NCBI Taxonomy" id="1070528"/>
    <lineage>
        <taxon>unclassified sequences</taxon>
        <taxon>metagenomes</taxon>
        <taxon>organismal metagenomes</taxon>
    </lineage>
</organism>
<dbReference type="EMBL" id="MN740989">
    <property type="protein sequence ID" value="QHU21287.1"/>
    <property type="molecule type" value="Genomic_DNA"/>
</dbReference>
<keyword evidence="1" id="KW-1133">Transmembrane helix</keyword>
<name>A0A6C0KX74_9ZZZZ</name>
<evidence type="ECO:0000256" key="1">
    <source>
        <dbReference type="SAM" id="Phobius"/>
    </source>
</evidence>
<feature type="transmembrane region" description="Helical" evidence="1">
    <location>
        <begin position="12"/>
        <end position="34"/>
    </location>
</feature>
<accession>A0A6C0KX74</accession>
<keyword evidence="1" id="KW-0812">Transmembrane</keyword>
<dbReference type="AlphaFoldDB" id="A0A6C0KX74"/>
<evidence type="ECO:0000313" key="2">
    <source>
        <dbReference type="EMBL" id="QHU21287.1"/>
    </source>
</evidence>